<reference evidence="15" key="1">
    <citation type="journal article" date="2015" name="PLoS Genet.">
        <title>Genome Sequence and Transcriptome Analyses of Chrysochromulina tobin: Metabolic Tools for Enhanced Algal Fitness in the Prominent Order Prymnesiales (Haptophyceae).</title>
        <authorList>
            <person name="Hovde B.T."/>
            <person name="Deodato C.R."/>
            <person name="Hunsperger H.M."/>
            <person name="Ryken S.A."/>
            <person name="Yost W."/>
            <person name="Jha R.K."/>
            <person name="Patterson J."/>
            <person name="Monnat R.J. Jr."/>
            <person name="Barlow S.B."/>
            <person name="Starkenburg S.R."/>
            <person name="Cattolico R.A."/>
        </authorList>
    </citation>
    <scope>NUCLEOTIDE SEQUENCE</scope>
    <source>
        <strain evidence="15">CCMP291</strain>
    </source>
</reference>
<dbReference type="GO" id="GO:0005874">
    <property type="term" value="C:microtubule"/>
    <property type="evidence" value="ECO:0007669"/>
    <property type="project" value="UniProtKB-KW"/>
</dbReference>
<keyword evidence="4" id="KW-0963">Cytoplasm</keyword>
<dbReference type="InterPro" id="IPR025593">
    <property type="entry name" value="GAS8_dom"/>
</dbReference>
<feature type="coiled-coil region" evidence="11">
    <location>
        <begin position="294"/>
        <end position="395"/>
    </location>
</feature>
<name>A0A0M0JZK3_9EUKA</name>
<keyword evidence="15" id="KW-1185">Reference proteome</keyword>
<sequence>MAPKKDKKKGDKKKGDAPDKGQALGEGGEMNVEALREKIAFMSAELDHEREERNYFQLERDKVNTFWEITKKELEDRKAELRNKDREMEELEERHQVEIKVYKQKVKHLLYEHQNNVSQLKEECERALKLQHEEHRQHEAESKKDKRSLKLELKELELAHEDAIRELKQARKAKCRENDKNVTKLRQQYEREVKELQQKYELKMKLLREDLELRRKVEILEIEERKNNHINELMKKHEKAFGEIKNYYNDITHNNLDLIRSLKEEVAEMKKKEISNEKLMFEIAQENKKLSEPLTRALKEVEKLRHELANYQKDKMSLQNAKSRLHVLETQLRDLTWEHEVLEQRFHHVEKERNELFEKFESTIYDVQQKSGFKNILLERKLQAINESLEKKESQLSEVIHAANLDPNLLGTVSKKLDDVLDAKNGAIKDLQYELARVTKAHNDVIRVYESKLTEFGNRACGTGCGVIFI</sequence>
<accession>A0A0M0JZK3</accession>
<evidence type="ECO:0000256" key="2">
    <source>
        <dbReference type="ARBA" id="ARBA00004245"/>
    </source>
</evidence>
<keyword evidence="9" id="KW-0206">Cytoskeleton</keyword>
<keyword evidence="6" id="KW-0282">Flagellum</keyword>
<evidence type="ECO:0000256" key="12">
    <source>
        <dbReference type="SAM" id="MobiDB-lite"/>
    </source>
</evidence>
<keyword evidence="10" id="KW-0966">Cell projection</keyword>
<dbReference type="Pfam" id="PF13851">
    <property type="entry name" value="GAS"/>
    <property type="match status" value="1"/>
</dbReference>
<evidence type="ECO:0000256" key="1">
    <source>
        <dbReference type="ARBA" id="ARBA00004230"/>
    </source>
</evidence>
<dbReference type="GO" id="GO:0008017">
    <property type="term" value="F:microtubule binding"/>
    <property type="evidence" value="ECO:0007669"/>
    <property type="project" value="InterPro"/>
</dbReference>
<dbReference type="AlphaFoldDB" id="A0A0M0JZK3"/>
<evidence type="ECO:0000256" key="4">
    <source>
        <dbReference type="ARBA" id="ARBA00022490"/>
    </source>
</evidence>
<dbReference type="EMBL" id="JWZX01001988">
    <property type="protein sequence ID" value="KOO31558.1"/>
    <property type="molecule type" value="Genomic_DNA"/>
</dbReference>
<evidence type="ECO:0000256" key="6">
    <source>
        <dbReference type="ARBA" id="ARBA00022846"/>
    </source>
</evidence>
<evidence type="ECO:0000256" key="5">
    <source>
        <dbReference type="ARBA" id="ARBA00022701"/>
    </source>
</evidence>
<keyword evidence="8" id="KW-0969">Cilium</keyword>
<evidence type="ECO:0000256" key="3">
    <source>
        <dbReference type="ARBA" id="ARBA00009859"/>
    </source>
</evidence>
<evidence type="ECO:0000256" key="10">
    <source>
        <dbReference type="ARBA" id="ARBA00023273"/>
    </source>
</evidence>
<dbReference type="OrthoDB" id="767661at2759"/>
<feature type="compositionally biased region" description="Basic residues" evidence="12">
    <location>
        <begin position="1"/>
        <end position="12"/>
    </location>
</feature>
<evidence type="ECO:0000256" key="8">
    <source>
        <dbReference type="ARBA" id="ARBA00023069"/>
    </source>
</evidence>
<protein>
    <submittedName>
        <fullName evidence="14">Growth arrest-specific protein 8</fullName>
    </submittedName>
</protein>
<proteinExistence type="inferred from homology"/>
<feature type="region of interest" description="Disordered" evidence="12">
    <location>
        <begin position="1"/>
        <end position="29"/>
    </location>
</feature>
<dbReference type="GO" id="GO:0031267">
    <property type="term" value="F:small GTPase binding"/>
    <property type="evidence" value="ECO:0007669"/>
    <property type="project" value="InterPro"/>
</dbReference>
<evidence type="ECO:0000313" key="14">
    <source>
        <dbReference type="EMBL" id="KOO31558.1"/>
    </source>
</evidence>
<feature type="domain" description="Growth arrest-specific protein 8" evidence="13">
    <location>
        <begin position="232"/>
        <end position="431"/>
    </location>
</feature>
<evidence type="ECO:0000256" key="9">
    <source>
        <dbReference type="ARBA" id="ARBA00023212"/>
    </source>
</evidence>
<dbReference type="PANTHER" id="PTHR31543">
    <property type="entry name" value="DYNEIN REGULATORY COMPLEX SUBUNIT 4"/>
    <property type="match status" value="1"/>
</dbReference>
<dbReference type="PANTHER" id="PTHR31543:SF0">
    <property type="entry name" value="DYNEIN REGULATORY COMPLEX SUBUNIT 4"/>
    <property type="match status" value="1"/>
</dbReference>
<comment type="similarity">
    <text evidence="3">Belongs to the DRC4 family.</text>
</comment>
<dbReference type="GO" id="GO:0031514">
    <property type="term" value="C:motile cilium"/>
    <property type="evidence" value="ECO:0007669"/>
    <property type="project" value="UniProtKB-SubCell"/>
</dbReference>
<feature type="coiled-coil region" evidence="11">
    <location>
        <begin position="32"/>
        <end position="240"/>
    </location>
</feature>
<evidence type="ECO:0000256" key="11">
    <source>
        <dbReference type="SAM" id="Coils"/>
    </source>
</evidence>
<dbReference type="InterPro" id="IPR039308">
    <property type="entry name" value="GAS8"/>
</dbReference>
<gene>
    <name evidence="14" type="ORF">Ctob_008977</name>
</gene>
<comment type="subcellular location">
    <subcellularLocation>
        <location evidence="1">Cell projection</location>
        <location evidence="1">Cilium</location>
        <location evidence="1">Flagellum</location>
    </subcellularLocation>
    <subcellularLocation>
        <location evidence="2">Cytoplasm</location>
        <location evidence="2">Cytoskeleton</location>
    </subcellularLocation>
</comment>
<evidence type="ECO:0000259" key="13">
    <source>
        <dbReference type="Pfam" id="PF13851"/>
    </source>
</evidence>
<organism evidence="14 15">
    <name type="scientific">Chrysochromulina tobinii</name>
    <dbReference type="NCBI Taxonomy" id="1460289"/>
    <lineage>
        <taxon>Eukaryota</taxon>
        <taxon>Haptista</taxon>
        <taxon>Haptophyta</taxon>
        <taxon>Prymnesiophyceae</taxon>
        <taxon>Prymnesiales</taxon>
        <taxon>Chrysochromulinaceae</taxon>
        <taxon>Chrysochromulina</taxon>
    </lineage>
</organism>
<keyword evidence="7 11" id="KW-0175">Coiled coil</keyword>
<dbReference type="Proteomes" id="UP000037460">
    <property type="component" value="Unassembled WGS sequence"/>
</dbReference>
<evidence type="ECO:0000256" key="7">
    <source>
        <dbReference type="ARBA" id="ARBA00023054"/>
    </source>
</evidence>
<evidence type="ECO:0000313" key="15">
    <source>
        <dbReference type="Proteomes" id="UP000037460"/>
    </source>
</evidence>
<dbReference type="GO" id="GO:0005794">
    <property type="term" value="C:Golgi apparatus"/>
    <property type="evidence" value="ECO:0007669"/>
    <property type="project" value="TreeGrafter"/>
</dbReference>
<keyword evidence="5" id="KW-0493">Microtubule</keyword>
<comment type="caution">
    <text evidence="14">The sequence shown here is derived from an EMBL/GenBank/DDBJ whole genome shotgun (WGS) entry which is preliminary data.</text>
</comment>
<dbReference type="GO" id="GO:0048870">
    <property type="term" value="P:cell motility"/>
    <property type="evidence" value="ECO:0007669"/>
    <property type="project" value="InterPro"/>
</dbReference>